<accession>A0A5C3L010</accession>
<evidence type="ECO:0000313" key="1">
    <source>
        <dbReference type="EMBL" id="TFK26107.1"/>
    </source>
</evidence>
<dbReference type="AlphaFoldDB" id="A0A5C3L010"/>
<sequence>MDQIPPELLCYIFSLACAGQCILVDQASDFSMPPISHPSPPLPTAIVLLSVCNLWKNVAETTSTLWNTVEVRYNEARASKERQLDRFLTALDIILCRSGSAPLHVRLIGNRQSRLQSYERQPGTMMVWGALLQHCVRLASFQACQTDIIDALFRKHDFPALSSLYIHGGAYTALNIAGNLPNLRHYTMINIHILTRIDVPWHQLTSLCIHFSSPRNRMQHLSWRDILQPLETMPQLVDLCANFAGARYSSWNVNPYKRIELPHLQTLELQNSSHIFEHSLLQQISTPKLMSVDLVVKLHDSGSVDMVRHFLSQSNLRQLRICFCASSLLDKYEFGSWKHLGYMQGDDPDTWSGWRVDAFPSIGQLSDSDTFQAGVFQLARLSRSFVDHFGPDALMHNMIGTLLKASTPVQRTTEMESGIADVQCSRVWSDVMSAAAASTSTMVTVIVAF</sequence>
<proteinExistence type="predicted"/>
<dbReference type="EMBL" id="ML210178">
    <property type="protein sequence ID" value="TFK26107.1"/>
    <property type="molecule type" value="Genomic_DNA"/>
</dbReference>
<name>A0A5C3L010_COPMA</name>
<dbReference type="Gene3D" id="3.80.10.10">
    <property type="entry name" value="Ribonuclease Inhibitor"/>
    <property type="match status" value="1"/>
</dbReference>
<evidence type="ECO:0000313" key="2">
    <source>
        <dbReference type="Proteomes" id="UP000307440"/>
    </source>
</evidence>
<gene>
    <name evidence="1" type="ORF">FA15DRAFT_667782</name>
</gene>
<keyword evidence="2" id="KW-1185">Reference proteome</keyword>
<organism evidence="1 2">
    <name type="scientific">Coprinopsis marcescibilis</name>
    <name type="common">Agaric fungus</name>
    <name type="synonym">Psathyrella marcescibilis</name>
    <dbReference type="NCBI Taxonomy" id="230819"/>
    <lineage>
        <taxon>Eukaryota</taxon>
        <taxon>Fungi</taxon>
        <taxon>Dikarya</taxon>
        <taxon>Basidiomycota</taxon>
        <taxon>Agaricomycotina</taxon>
        <taxon>Agaricomycetes</taxon>
        <taxon>Agaricomycetidae</taxon>
        <taxon>Agaricales</taxon>
        <taxon>Agaricineae</taxon>
        <taxon>Psathyrellaceae</taxon>
        <taxon>Coprinopsis</taxon>
    </lineage>
</organism>
<dbReference type="InterPro" id="IPR032675">
    <property type="entry name" value="LRR_dom_sf"/>
</dbReference>
<reference evidence="1 2" key="1">
    <citation type="journal article" date="2019" name="Nat. Ecol. Evol.">
        <title>Megaphylogeny resolves global patterns of mushroom evolution.</title>
        <authorList>
            <person name="Varga T."/>
            <person name="Krizsan K."/>
            <person name="Foldi C."/>
            <person name="Dima B."/>
            <person name="Sanchez-Garcia M."/>
            <person name="Sanchez-Ramirez S."/>
            <person name="Szollosi G.J."/>
            <person name="Szarkandi J.G."/>
            <person name="Papp V."/>
            <person name="Albert L."/>
            <person name="Andreopoulos W."/>
            <person name="Angelini C."/>
            <person name="Antonin V."/>
            <person name="Barry K.W."/>
            <person name="Bougher N.L."/>
            <person name="Buchanan P."/>
            <person name="Buyck B."/>
            <person name="Bense V."/>
            <person name="Catcheside P."/>
            <person name="Chovatia M."/>
            <person name="Cooper J."/>
            <person name="Damon W."/>
            <person name="Desjardin D."/>
            <person name="Finy P."/>
            <person name="Geml J."/>
            <person name="Haridas S."/>
            <person name="Hughes K."/>
            <person name="Justo A."/>
            <person name="Karasinski D."/>
            <person name="Kautmanova I."/>
            <person name="Kiss B."/>
            <person name="Kocsube S."/>
            <person name="Kotiranta H."/>
            <person name="LaButti K.M."/>
            <person name="Lechner B.E."/>
            <person name="Liimatainen K."/>
            <person name="Lipzen A."/>
            <person name="Lukacs Z."/>
            <person name="Mihaltcheva S."/>
            <person name="Morgado L.N."/>
            <person name="Niskanen T."/>
            <person name="Noordeloos M.E."/>
            <person name="Ohm R.A."/>
            <person name="Ortiz-Santana B."/>
            <person name="Ovrebo C."/>
            <person name="Racz N."/>
            <person name="Riley R."/>
            <person name="Savchenko A."/>
            <person name="Shiryaev A."/>
            <person name="Soop K."/>
            <person name="Spirin V."/>
            <person name="Szebenyi C."/>
            <person name="Tomsovsky M."/>
            <person name="Tulloss R.E."/>
            <person name="Uehling J."/>
            <person name="Grigoriev I.V."/>
            <person name="Vagvolgyi C."/>
            <person name="Papp T."/>
            <person name="Martin F.M."/>
            <person name="Miettinen O."/>
            <person name="Hibbett D.S."/>
            <person name="Nagy L.G."/>
        </authorList>
    </citation>
    <scope>NUCLEOTIDE SEQUENCE [LARGE SCALE GENOMIC DNA]</scope>
    <source>
        <strain evidence="1 2">CBS 121175</strain>
    </source>
</reference>
<protein>
    <submittedName>
        <fullName evidence="1">Uncharacterized protein</fullName>
    </submittedName>
</protein>
<dbReference type="OrthoDB" id="3270987at2759"/>
<dbReference type="Proteomes" id="UP000307440">
    <property type="component" value="Unassembled WGS sequence"/>
</dbReference>
<dbReference type="SUPFAM" id="SSF52047">
    <property type="entry name" value="RNI-like"/>
    <property type="match status" value="1"/>
</dbReference>